<feature type="compositionally biased region" description="Low complexity" evidence="6">
    <location>
        <begin position="634"/>
        <end position="652"/>
    </location>
</feature>
<evidence type="ECO:0000313" key="11">
    <source>
        <dbReference type="Proteomes" id="UP001500984"/>
    </source>
</evidence>
<keyword evidence="2" id="KW-0964">Secreted</keyword>
<evidence type="ECO:0000256" key="6">
    <source>
        <dbReference type="SAM" id="MobiDB-lite"/>
    </source>
</evidence>
<dbReference type="InterPro" id="IPR006970">
    <property type="entry name" value="PT"/>
</dbReference>
<feature type="chain" id="PRO_5047434635" description="Gram-positive cocci surface proteins LPxTG domain-containing protein" evidence="8">
    <location>
        <begin position="33"/>
        <end position="947"/>
    </location>
</feature>
<comment type="caution">
    <text evidence="10">The sequence shown here is derived from an EMBL/GenBank/DDBJ whole genome shotgun (WGS) entry which is preliminary data.</text>
</comment>
<dbReference type="Pfam" id="PF04886">
    <property type="entry name" value="PT"/>
    <property type="match status" value="1"/>
</dbReference>
<dbReference type="Proteomes" id="UP001500984">
    <property type="component" value="Unassembled WGS sequence"/>
</dbReference>
<feature type="region of interest" description="Disordered" evidence="6">
    <location>
        <begin position="666"/>
        <end position="690"/>
    </location>
</feature>
<evidence type="ECO:0000256" key="1">
    <source>
        <dbReference type="ARBA" id="ARBA00022512"/>
    </source>
</evidence>
<dbReference type="InterPro" id="IPR019931">
    <property type="entry name" value="LPXTG_anchor"/>
</dbReference>
<gene>
    <name evidence="10" type="ORF">GCM10009823_15590</name>
</gene>
<feature type="compositionally biased region" description="Low complexity" evidence="6">
    <location>
        <begin position="844"/>
        <end position="869"/>
    </location>
</feature>
<evidence type="ECO:0000256" key="3">
    <source>
        <dbReference type="ARBA" id="ARBA00022729"/>
    </source>
</evidence>
<keyword evidence="7" id="KW-0812">Transmembrane</keyword>
<evidence type="ECO:0000256" key="2">
    <source>
        <dbReference type="ARBA" id="ARBA00022525"/>
    </source>
</evidence>
<dbReference type="EMBL" id="BAAAPZ010000005">
    <property type="protein sequence ID" value="GAA2095824.1"/>
    <property type="molecule type" value="Genomic_DNA"/>
</dbReference>
<dbReference type="InterPro" id="IPR036691">
    <property type="entry name" value="Endo/exonu/phosph_ase_sf"/>
</dbReference>
<evidence type="ECO:0000256" key="7">
    <source>
        <dbReference type="SAM" id="Phobius"/>
    </source>
</evidence>
<keyword evidence="7" id="KW-0472">Membrane</keyword>
<dbReference type="CDD" id="cd10283">
    <property type="entry name" value="MnuA_DNase1-like"/>
    <property type="match status" value="1"/>
</dbReference>
<feature type="transmembrane region" description="Helical" evidence="7">
    <location>
        <begin position="922"/>
        <end position="942"/>
    </location>
</feature>
<dbReference type="RefSeq" id="WP_344336767.1">
    <property type="nucleotide sequence ID" value="NZ_BAAAPZ010000005.1"/>
</dbReference>
<dbReference type="CDD" id="cd04486">
    <property type="entry name" value="YhcR_OBF_like"/>
    <property type="match status" value="1"/>
</dbReference>
<evidence type="ECO:0000256" key="8">
    <source>
        <dbReference type="SAM" id="SignalP"/>
    </source>
</evidence>
<name>A0ABN2WQY1_9MICO</name>
<sequence>MTSPSRPLPLLAGAVTAALVTGPLLLPLTAHAADAPEISEIAYAGGDDTDFIEIAAEPGTDLSGWTVGSVTRGGTPQSAAHVVTVAEGTEVGDSGALAVRVPITNSVSSGSAADGSYGSSAFAVDADGSLVGFEQVGGVTGGKGVTAGGGSLLPEAVQGQEATPTGAVSARGETLQRVDGSWTSAPGTPDRLPGAGEPDPDPVEPGETLTIEEVQGTGETSPYTGQTVTTTGVVTAVYADGGLNGYTLQTSGTGADHELGGASSGIFVYSPQTAGTVAVGDSAVVTGEVSEYYGQTQITVAAGGLQQGGPAEAPVPFEGAFPEDEGERESLESMLMLPTGDITVTDTYSTNAYGEVGLVNGDEPLRQATDVVAPGAEAQAFEAENQAREFVLDDGASVNYTQGASDVPVAYVSTEDPVRVGAAATFTDPVVVAYGRDRWRLQPTEWLTGADADTVQPVEFADTREAAPREVGGDLTLSSFNVLNYFPTTGDQLSGCTFYEDREGNPITVRGGCDARGAATQESFERQQAKIVAAINGLDASVLSLEEIERSSAFGKDRDEALSILVDALNADAGAGTWDFVPSPEGLPEAEDVIRTAFIYQPAEVTPVGDSEILTDSPAFSNAREPLAQAWAPASDAGGATRGATAADGGSAAEDDGTFVTIVNHFKSKGSGSGEGNVDNGDGQGSSNADRVRQAEALVEFADAQAERAGTEDVALLGDFNSYTEEDPMQVLYGAGYANVGKEHTDEQTYLFGGRVGSLDHVLTSASLSADVAGADVWNINSVESIGLEYSRYNTNVTDLYAPDAFRSSDHDPLLVGLHRGGEDGPGEEPTGEPTGGPGEEPTDGPTGEPTDGPSDGPGQEPTGEPTEGPGEEPTEAPGDGQGDEDGSGDNGNGNGNDRDDNGQGDTGRGDDSRLPRTGAGLGALGAGLALLSAGVAAVIIARRRAQ</sequence>
<organism evidence="10 11">
    <name type="scientific">Brevibacterium salitolerans</name>
    <dbReference type="NCBI Taxonomy" id="1403566"/>
    <lineage>
        <taxon>Bacteria</taxon>
        <taxon>Bacillati</taxon>
        <taxon>Actinomycetota</taxon>
        <taxon>Actinomycetes</taxon>
        <taxon>Micrococcales</taxon>
        <taxon>Brevibacteriaceae</taxon>
        <taxon>Brevibacterium</taxon>
    </lineage>
</organism>
<dbReference type="PANTHER" id="PTHR42834:SF1">
    <property type="entry name" value="ENDONUCLEASE_EXONUCLEASE_PHOSPHATASE FAMILY PROTEIN (AFU_ORTHOLOGUE AFUA_3G09210)"/>
    <property type="match status" value="1"/>
</dbReference>
<keyword evidence="11" id="KW-1185">Reference proteome</keyword>
<feature type="compositionally biased region" description="Basic and acidic residues" evidence="6">
    <location>
        <begin position="897"/>
        <end position="915"/>
    </location>
</feature>
<keyword evidence="3 8" id="KW-0732">Signal</keyword>
<keyword evidence="4" id="KW-0677">Repeat</keyword>
<protein>
    <recommendedName>
        <fullName evidence="9">Gram-positive cocci surface proteins LPxTG domain-containing protein</fullName>
    </recommendedName>
</protein>
<dbReference type="Gene3D" id="3.60.10.10">
    <property type="entry name" value="Endonuclease/exonuclease/phosphatase"/>
    <property type="match status" value="1"/>
</dbReference>
<evidence type="ECO:0000256" key="4">
    <source>
        <dbReference type="ARBA" id="ARBA00022737"/>
    </source>
</evidence>
<keyword evidence="1" id="KW-0134">Cell wall</keyword>
<feature type="domain" description="Gram-positive cocci surface proteins LPxTG" evidence="9">
    <location>
        <begin position="915"/>
        <end position="947"/>
    </location>
</feature>
<proteinExistence type="predicted"/>
<keyword evidence="7" id="KW-1133">Transmembrane helix</keyword>
<feature type="signal peptide" evidence="8">
    <location>
        <begin position="1"/>
        <end position="32"/>
    </location>
</feature>
<feature type="region of interest" description="Disordered" evidence="6">
    <location>
        <begin position="804"/>
        <end position="922"/>
    </location>
</feature>
<dbReference type="PROSITE" id="PS50847">
    <property type="entry name" value="GRAM_POS_ANCHORING"/>
    <property type="match status" value="1"/>
</dbReference>
<evidence type="ECO:0000259" key="9">
    <source>
        <dbReference type="PROSITE" id="PS50847"/>
    </source>
</evidence>
<dbReference type="PANTHER" id="PTHR42834">
    <property type="entry name" value="ENDONUCLEASE/EXONUCLEASE/PHOSPHATASE FAMILY PROTEIN (AFU_ORTHOLOGUE AFUA_3G09210)"/>
    <property type="match status" value="1"/>
</dbReference>
<dbReference type="SUPFAM" id="SSF56219">
    <property type="entry name" value="DNase I-like"/>
    <property type="match status" value="1"/>
</dbReference>
<feature type="region of interest" description="Disordered" evidence="6">
    <location>
        <begin position="160"/>
        <end position="202"/>
    </location>
</feature>
<evidence type="ECO:0000256" key="5">
    <source>
        <dbReference type="ARBA" id="ARBA00023088"/>
    </source>
</evidence>
<feature type="region of interest" description="Disordered" evidence="6">
    <location>
        <begin position="631"/>
        <end position="654"/>
    </location>
</feature>
<accession>A0ABN2WQY1</accession>
<evidence type="ECO:0000313" key="10">
    <source>
        <dbReference type="EMBL" id="GAA2095824.1"/>
    </source>
</evidence>
<reference evidence="10 11" key="1">
    <citation type="journal article" date="2019" name="Int. J. Syst. Evol. Microbiol.">
        <title>The Global Catalogue of Microorganisms (GCM) 10K type strain sequencing project: providing services to taxonomists for standard genome sequencing and annotation.</title>
        <authorList>
            <consortium name="The Broad Institute Genomics Platform"/>
            <consortium name="The Broad Institute Genome Sequencing Center for Infectious Disease"/>
            <person name="Wu L."/>
            <person name="Ma J."/>
        </authorList>
    </citation>
    <scope>NUCLEOTIDE SEQUENCE [LARGE SCALE GENOMIC DNA]</scope>
    <source>
        <strain evidence="10 11">JCM 15900</strain>
    </source>
</reference>
<dbReference type="InterPro" id="IPR047971">
    <property type="entry name" value="ExeM-like"/>
</dbReference>
<dbReference type="NCBIfam" id="NF033681">
    <property type="entry name" value="ExeM_NucH_DNase"/>
    <property type="match status" value="1"/>
</dbReference>
<keyword evidence="5" id="KW-0572">Peptidoglycan-anchor</keyword>